<feature type="transmembrane region" description="Helical" evidence="1">
    <location>
        <begin position="14"/>
        <end position="37"/>
    </location>
</feature>
<protein>
    <submittedName>
        <fullName evidence="2">Uncharacterized protein</fullName>
    </submittedName>
</protein>
<keyword evidence="3" id="KW-1185">Reference proteome</keyword>
<feature type="transmembrane region" description="Helical" evidence="1">
    <location>
        <begin position="121"/>
        <end position="138"/>
    </location>
</feature>
<keyword evidence="1" id="KW-1133">Transmembrane helix</keyword>
<organism evidence="2 3">
    <name type="scientific">Klenkia brasiliensis</name>
    <dbReference type="NCBI Taxonomy" id="333142"/>
    <lineage>
        <taxon>Bacteria</taxon>
        <taxon>Bacillati</taxon>
        <taxon>Actinomycetota</taxon>
        <taxon>Actinomycetes</taxon>
        <taxon>Geodermatophilales</taxon>
        <taxon>Geodermatophilaceae</taxon>
        <taxon>Klenkia</taxon>
    </lineage>
</organism>
<gene>
    <name evidence="2" type="ORF">SAMN05660324_0242</name>
</gene>
<evidence type="ECO:0000313" key="2">
    <source>
        <dbReference type="EMBL" id="SDF48149.1"/>
    </source>
</evidence>
<dbReference type="Proteomes" id="UP000198863">
    <property type="component" value="Unassembled WGS sequence"/>
</dbReference>
<accession>A0A1G7LGR0</accession>
<proteinExistence type="predicted"/>
<evidence type="ECO:0000256" key="1">
    <source>
        <dbReference type="SAM" id="Phobius"/>
    </source>
</evidence>
<name>A0A1G7LGR0_9ACTN</name>
<evidence type="ECO:0000313" key="3">
    <source>
        <dbReference type="Proteomes" id="UP000198863"/>
    </source>
</evidence>
<keyword evidence="1" id="KW-0812">Transmembrane</keyword>
<keyword evidence="1" id="KW-0472">Membrane</keyword>
<feature type="transmembrane region" description="Helical" evidence="1">
    <location>
        <begin position="43"/>
        <end position="65"/>
    </location>
</feature>
<sequence length="186" mass="19761">MLTYRLGFGPPSRLVRVSVVVGVTVMSGVQLVGWAAFAPPGQAPWASLLGGVLFGLPFGVLIGLLEHRRLGALRSALQDRMPNREAVRAANRGPVPVDPDTRGVARALIEYALAERGRQRLGQVLTASIAAVSGTLFALDGSAWGLVLVVLGAATVAWDRLRTARLQRRRALLADDPAGRADGVRR</sequence>
<dbReference type="EMBL" id="FNCF01000001">
    <property type="protein sequence ID" value="SDF48149.1"/>
    <property type="molecule type" value="Genomic_DNA"/>
</dbReference>
<dbReference type="RefSeq" id="WP_091056950.1">
    <property type="nucleotide sequence ID" value="NZ_FNCF01000001.1"/>
</dbReference>
<dbReference type="AlphaFoldDB" id="A0A1G7LGR0"/>
<feature type="transmembrane region" description="Helical" evidence="1">
    <location>
        <begin position="144"/>
        <end position="161"/>
    </location>
</feature>
<reference evidence="3" key="1">
    <citation type="submission" date="2016-10" db="EMBL/GenBank/DDBJ databases">
        <authorList>
            <person name="Varghese N."/>
            <person name="Submissions S."/>
        </authorList>
    </citation>
    <scope>NUCLEOTIDE SEQUENCE [LARGE SCALE GENOMIC DNA]</scope>
    <source>
        <strain evidence="3">DSM 44526</strain>
    </source>
</reference>